<dbReference type="HAMAP" id="MF_00725">
    <property type="entry name" value="FlhD"/>
    <property type="match status" value="1"/>
</dbReference>
<keyword evidence="1 9" id="KW-0963">Cytoplasm</keyword>
<dbReference type="NCBIfam" id="NF002783">
    <property type="entry name" value="PRK02909.1-1"/>
    <property type="match status" value="1"/>
</dbReference>
<keyword evidence="10" id="KW-0282">Flagellum</keyword>
<accession>A0ABN7QBN2</accession>
<evidence type="ECO:0000256" key="6">
    <source>
        <dbReference type="ARBA" id="ARBA00023159"/>
    </source>
</evidence>
<keyword evidence="3 9" id="KW-0805">Transcription regulation</keyword>
<evidence type="ECO:0000256" key="9">
    <source>
        <dbReference type="HAMAP-Rule" id="MF_00725"/>
    </source>
</evidence>
<evidence type="ECO:0000256" key="3">
    <source>
        <dbReference type="ARBA" id="ARBA00023015"/>
    </source>
</evidence>
<evidence type="ECO:0000256" key="5">
    <source>
        <dbReference type="ARBA" id="ARBA00023157"/>
    </source>
</evidence>
<proteinExistence type="inferred from homology"/>
<evidence type="ECO:0000256" key="8">
    <source>
        <dbReference type="ARBA" id="ARBA00025431"/>
    </source>
</evidence>
<comment type="similarity">
    <text evidence="9">Belongs to the FlhD family.</text>
</comment>
<comment type="subcellular location">
    <subcellularLocation>
        <location evidence="9">Cytoplasm</location>
    </subcellularLocation>
</comment>
<keyword evidence="10" id="KW-0969">Cilium</keyword>
<evidence type="ECO:0000313" key="11">
    <source>
        <dbReference type="Proteomes" id="UP000672657"/>
    </source>
</evidence>
<evidence type="ECO:0000256" key="1">
    <source>
        <dbReference type="ARBA" id="ARBA00022490"/>
    </source>
</evidence>
<gene>
    <name evidence="10" type="primary">flhD_5</name>
    <name evidence="9" type="synonym">flhD</name>
    <name evidence="10" type="ORF">LMG26411_07937</name>
</gene>
<dbReference type="Gene3D" id="1.10.4000.10">
    <property type="entry name" value="Flagellar transcriptional activator FlhD"/>
    <property type="match status" value="1"/>
</dbReference>
<comment type="domain">
    <text evidence="9">The C-terminal region contains a putative helix-turn-helix (HTH) motif, suggesting that this region may bind DNA.</text>
</comment>
<comment type="function">
    <text evidence="8 9">Functions in complex with FlhC as a master transcriptional regulator that regulates transcription of several flagellar and non-flagellar operons by binding to their promoter region. Activates expression of class 2 flagellar genes, including fliA, which is a flagellum-specific sigma factor that turns on the class 3 genes. Also regulates genes whose products function in a variety of physiological pathways.</text>
</comment>
<evidence type="ECO:0000256" key="4">
    <source>
        <dbReference type="ARBA" id="ARBA00023125"/>
    </source>
</evidence>
<evidence type="ECO:0000256" key="7">
    <source>
        <dbReference type="ARBA" id="ARBA00023163"/>
    </source>
</evidence>
<keyword evidence="2 9" id="KW-1005">Bacterial flagellum biogenesis</keyword>
<keyword evidence="11" id="KW-1185">Reference proteome</keyword>
<organism evidence="10 11">
    <name type="scientific">Cupriavidus numazuensis</name>
    <dbReference type="NCBI Taxonomy" id="221992"/>
    <lineage>
        <taxon>Bacteria</taxon>
        <taxon>Pseudomonadati</taxon>
        <taxon>Pseudomonadota</taxon>
        <taxon>Betaproteobacteria</taxon>
        <taxon>Burkholderiales</taxon>
        <taxon>Burkholderiaceae</taxon>
        <taxon>Cupriavidus</taxon>
    </lineage>
</organism>
<reference evidence="10 11" key="1">
    <citation type="submission" date="2021-03" db="EMBL/GenBank/DDBJ databases">
        <authorList>
            <person name="Peeters C."/>
        </authorList>
    </citation>
    <scope>NUCLEOTIDE SEQUENCE [LARGE SCALE GENOMIC DNA]</scope>
    <source>
        <strain evidence="10 11">LMG 26411</strain>
    </source>
</reference>
<keyword evidence="4 9" id="KW-0238">DNA-binding</keyword>
<dbReference type="Pfam" id="PF05247">
    <property type="entry name" value="FlhD"/>
    <property type="match status" value="1"/>
</dbReference>
<protein>
    <recommendedName>
        <fullName evidence="9">Flagellar transcriptional regulator FlhD</fullName>
    </recommendedName>
</protein>
<name>A0ABN7QBN2_9BURK</name>
<keyword evidence="5 9" id="KW-1015">Disulfide bond</keyword>
<dbReference type="RefSeq" id="WP_211958643.1">
    <property type="nucleotide sequence ID" value="NZ_CAJPVI010000103.1"/>
</dbReference>
<comment type="subunit">
    <text evidence="9">Homodimer; disulfide-linked. Forms a heterohexamer composed of two FlhC and four FlhD subunits. Each FlhC binds a FlhD dimer, forming a heterotrimer, and a hexamer assembles by dimerization of two heterotrimers.</text>
</comment>
<keyword evidence="6 9" id="KW-0010">Activator</keyword>
<dbReference type="Proteomes" id="UP000672657">
    <property type="component" value="Unassembled WGS sequence"/>
</dbReference>
<dbReference type="InterPro" id="IPR036194">
    <property type="entry name" value="FlhD_sf"/>
</dbReference>
<evidence type="ECO:0000256" key="2">
    <source>
        <dbReference type="ARBA" id="ARBA00022795"/>
    </source>
</evidence>
<dbReference type="SUPFAM" id="SSF63592">
    <property type="entry name" value="Flagellar transcriptional activator FlhD"/>
    <property type="match status" value="1"/>
</dbReference>
<feature type="disulfide bond" description="Interchain" evidence="9">
    <location>
        <position position="61"/>
    </location>
</feature>
<dbReference type="EMBL" id="CAJPVI010000103">
    <property type="protein sequence ID" value="CAG2161015.1"/>
    <property type="molecule type" value="Genomic_DNA"/>
</dbReference>
<evidence type="ECO:0000313" key="10">
    <source>
        <dbReference type="EMBL" id="CAG2161015.1"/>
    </source>
</evidence>
<dbReference type="InterPro" id="IPR023559">
    <property type="entry name" value="Flagellar_FlhD"/>
</dbReference>
<keyword evidence="7 9" id="KW-0804">Transcription</keyword>
<sequence length="100" mass="10758">MCTADLEEFNLSYLLLAQKLAREDKLAAAYRLGVSPELAELLGKLTTAQVIKLAASGALICDFRITDASRLNVLVTETPAIGFQSAHAAILLAQQQVRSI</sequence>
<keyword evidence="10" id="KW-0966">Cell projection</keyword>
<comment type="caution">
    <text evidence="10">The sequence shown here is derived from an EMBL/GenBank/DDBJ whole genome shotgun (WGS) entry which is preliminary data.</text>
</comment>